<proteinExistence type="predicted"/>
<dbReference type="Proteomes" id="UP000001024">
    <property type="component" value="Chromosome"/>
</dbReference>
<dbReference type="EnsemblBacteria" id="CAC11199">
    <property type="protein sequence ID" value="CAC11199"/>
    <property type="gene ID" value="CAC11199"/>
</dbReference>
<name>Q9HM20_THEAC</name>
<evidence type="ECO:0000313" key="1">
    <source>
        <dbReference type="EMBL" id="CAC11199.1"/>
    </source>
</evidence>
<protein>
    <submittedName>
        <fullName evidence="1">Uncharacterized protein</fullName>
    </submittedName>
</protein>
<organism evidence="1 2">
    <name type="scientific">Thermoplasma acidophilum (strain ATCC 25905 / DSM 1728 / JCM 9062 / NBRC 15155 / AMRC-C165)</name>
    <dbReference type="NCBI Taxonomy" id="273075"/>
    <lineage>
        <taxon>Archaea</taxon>
        <taxon>Methanobacteriati</taxon>
        <taxon>Thermoplasmatota</taxon>
        <taxon>Thermoplasmata</taxon>
        <taxon>Thermoplasmatales</taxon>
        <taxon>Thermoplasmataceae</taxon>
        <taxon>Thermoplasma</taxon>
    </lineage>
</organism>
<reference evidence="1 2" key="1">
    <citation type="journal article" date="2000" name="Nature">
        <title>The genome sequence of the thermoacidophilic scavenger Thermoplasma acidophilum.</title>
        <authorList>
            <person name="Ruepp A."/>
            <person name="Graml W."/>
            <person name="Santos-Martinez M.L."/>
            <person name="Koretke K.K."/>
            <person name="Volker C."/>
            <person name="Mewes H.W."/>
            <person name="Frishman D."/>
            <person name="Stocker S."/>
            <person name="Lupas A.N."/>
            <person name="Baumeister W."/>
        </authorList>
    </citation>
    <scope>NUCLEOTIDE SEQUENCE [LARGE SCALE GENOMIC DNA]</scope>
    <source>
        <strain evidence="2">ATCC 25905 / DSM 1728 / JCM 9062 / NBRC 15155 / AMRC-C165</strain>
    </source>
</reference>
<evidence type="ECO:0000313" key="2">
    <source>
        <dbReference type="Proteomes" id="UP000001024"/>
    </source>
</evidence>
<accession>Q9HM20</accession>
<sequence>MHAFKLLPSYSFKFLVIIHMHHFRMRCHVSSAGLWTHPAGVHPSSNQIQYITDFNLIYKDFYSHARPIEPAYPDADTLSDEFLERRVLFCKLLYYILASVVKQRHSLR</sequence>
<dbReference type="HOGENOM" id="CLU_2191150_0_0_2"/>
<dbReference type="InParanoid" id="Q9HM20"/>
<gene>
    <name evidence="1" type="ordered locus">Ta0051</name>
</gene>
<dbReference type="KEGG" id="tac:Ta0051"/>
<dbReference type="AlphaFoldDB" id="Q9HM20"/>
<keyword evidence="2" id="KW-1185">Reference proteome</keyword>
<dbReference type="PaxDb" id="273075-Ta0051"/>
<dbReference type="EMBL" id="AL445063">
    <property type="protein sequence ID" value="CAC11199.1"/>
    <property type="molecule type" value="Genomic_DNA"/>
</dbReference>
<dbReference type="STRING" id="273075.gene:9571266"/>